<dbReference type="InterPro" id="IPR011011">
    <property type="entry name" value="Znf_FYVE_PHD"/>
</dbReference>
<protein>
    <recommendedName>
        <fullName evidence="4">Reverse transcriptase domain-containing protein</fullName>
    </recommendedName>
</protein>
<feature type="region of interest" description="Disordered" evidence="1">
    <location>
        <begin position="171"/>
        <end position="202"/>
    </location>
</feature>
<feature type="compositionally biased region" description="Basic and acidic residues" evidence="1">
    <location>
        <begin position="179"/>
        <end position="197"/>
    </location>
</feature>
<evidence type="ECO:0000256" key="1">
    <source>
        <dbReference type="SAM" id="MobiDB-lite"/>
    </source>
</evidence>
<dbReference type="Proteomes" id="UP000030742">
    <property type="component" value="Unassembled WGS sequence"/>
</dbReference>
<dbReference type="EMBL" id="KB631172">
    <property type="protein sequence ID" value="ERL84146.1"/>
    <property type="molecule type" value="Genomic_DNA"/>
</dbReference>
<dbReference type="AlphaFoldDB" id="U4U0M9"/>
<evidence type="ECO:0000313" key="3">
    <source>
        <dbReference type="Proteomes" id="UP000030742"/>
    </source>
</evidence>
<dbReference type="InterPro" id="IPR013083">
    <property type="entry name" value="Znf_RING/FYVE/PHD"/>
</dbReference>
<organism evidence="2 3">
    <name type="scientific">Dendroctonus ponderosae</name>
    <name type="common">Mountain pine beetle</name>
    <dbReference type="NCBI Taxonomy" id="77166"/>
    <lineage>
        <taxon>Eukaryota</taxon>
        <taxon>Metazoa</taxon>
        <taxon>Ecdysozoa</taxon>
        <taxon>Arthropoda</taxon>
        <taxon>Hexapoda</taxon>
        <taxon>Insecta</taxon>
        <taxon>Pterygota</taxon>
        <taxon>Neoptera</taxon>
        <taxon>Endopterygota</taxon>
        <taxon>Coleoptera</taxon>
        <taxon>Polyphaga</taxon>
        <taxon>Cucujiformia</taxon>
        <taxon>Curculionidae</taxon>
        <taxon>Scolytinae</taxon>
        <taxon>Dendroctonus</taxon>
    </lineage>
</organism>
<dbReference type="OrthoDB" id="6747372at2759"/>
<evidence type="ECO:0008006" key="4">
    <source>
        <dbReference type="Google" id="ProtNLM"/>
    </source>
</evidence>
<reference evidence="2 3" key="1">
    <citation type="journal article" date="2013" name="Genome Biol.">
        <title>Draft genome of the mountain pine beetle, Dendroctonus ponderosae Hopkins, a major forest pest.</title>
        <authorList>
            <person name="Keeling C.I."/>
            <person name="Yuen M.M."/>
            <person name="Liao N.Y."/>
            <person name="Docking T.R."/>
            <person name="Chan S.K."/>
            <person name="Taylor G.A."/>
            <person name="Palmquist D.L."/>
            <person name="Jackman S.D."/>
            <person name="Nguyen A."/>
            <person name="Li M."/>
            <person name="Henderson H."/>
            <person name="Janes J.K."/>
            <person name="Zhao Y."/>
            <person name="Pandoh P."/>
            <person name="Moore R."/>
            <person name="Sperling F.A."/>
            <person name="Huber D.P."/>
            <person name="Birol I."/>
            <person name="Jones S.J."/>
            <person name="Bohlmann J."/>
        </authorList>
    </citation>
    <scope>NUCLEOTIDE SEQUENCE</scope>
</reference>
<name>U4U0M9_DENPD</name>
<accession>U4U0M9</accession>
<dbReference type="SUPFAM" id="SSF57903">
    <property type="entry name" value="FYVE/PHD zinc finger"/>
    <property type="match status" value="1"/>
</dbReference>
<dbReference type="Gene3D" id="3.30.40.10">
    <property type="entry name" value="Zinc/RING finger domain, C3HC4 (zinc finger)"/>
    <property type="match status" value="1"/>
</dbReference>
<proteinExistence type="predicted"/>
<gene>
    <name evidence="2" type="ORF">D910_01504</name>
</gene>
<evidence type="ECO:0000313" key="2">
    <source>
        <dbReference type="EMBL" id="ERL84146.1"/>
    </source>
</evidence>
<sequence length="302" mass="35091">MIKPKTWQFLEIDWGNISILSSEDTYCPCKWRLPDKYETIKCTKCFGKVHLACHGYISIEAVDKTKFSCYTCVYSRTNQNKLNNMNMLMKMRLSRILFNLLMDKIIEEVSFLNSEYRMNNRAISMVFYADDAAIFAESEDDLQSQLFKFHRKTKTMTIAKEPMRCKLSTKRRTGCGKMGKAEEKRMAQPREEDDRRKTTTHCTRGKISRDPSIWKTTKAMERQLAVHISGNNRAILYGIRLEKSIPCEIQLATKNEAAYILEQLDSLGVFDWSSSSFIKINDKSLSSAILATFNFEDSRYLK</sequence>